<protein>
    <recommendedName>
        <fullName evidence="1">BTB domain-containing protein</fullName>
    </recommendedName>
</protein>
<dbReference type="EMBL" id="JAKELL010000008">
    <property type="protein sequence ID" value="KAH8996738.1"/>
    <property type="molecule type" value="Genomic_DNA"/>
</dbReference>
<evidence type="ECO:0000313" key="2">
    <source>
        <dbReference type="EMBL" id="KAH8996738.1"/>
    </source>
</evidence>
<organism evidence="2 3">
    <name type="scientific">Lactarius akahatsu</name>
    <dbReference type="NCBI Taxonomy" id="416441"/>
    <lineage>
        <taxon>Eukaryota</taxon>
        <taxon>Fungi</taxon>
        <taxon>Dikarya</taxon>
        <taxon>Basidiomycota</taxon>
        <taxon>Agaricomycotina</taxon>
        <taxon>Agaricomycetes</taxon>
        <taxon>Russulales</taxon>
        <taxon>Russulaceae</taxon>
        <taxon>Lactarius</taxon>
    </lineage>
</organism>
<dbReference type="AlphaFoldDB" id="A0AAD4LRQ8"/>
<comment type="caution">
    <text evidence="2">The sequence shown here is derived from an EMBL/GenBank/DDBJ whole genome shotgun (WGS) entry which is preliminary data.</text>
</comment>
<dbReference type="Proteomes" id="UP001201163">
    <property type="component" value="Unassembled WGS sequence"/>
</dbReference>
<keyword evidence="3" id="KW-1185">Reference proteome</keyword>
<dbReference type="Pfam" id="PF00651">
    <property type="entry name" value="BTB"/>
    <property type="match status" value="1"/>
</dbReference>
<evidence type="ECO:0000259" key="1">
    <source>
        <dbReference type="PROSITE" id="PS50097"/>
    </source>
</evidence>
<dbReference type="PROSITE" id="PS50097">
    <property type="entry name" value="BTB"/>
    <property type="match status" value="1"/>
</dbReference>
<dbReference type="InterPro" id="IPR000210">
    <property type="entry name" value="BTB/POZ_dom"/>
</dbReference>
<feature type="domain" description="BTB" evidence="1">
    <location>
        <begin position="82"/>
        <end position="154"/>
    </location>
</feature>
<dbReference type="SUPFAM" id="SSF54695">
    <property type="entry name" value="POZ domain"/>
    <property type="match status" value="1"/>
</dbReference>
<dbReference type="InterPro" id="IPR011333">
    <property type="entry name" value="SKP1/BTB/POZ_sf"/>
</dbReference>
<dbReference type="SMART" id="SM00225">
    <property type="entry name" value="BTB"/>
    <property type="match status" value="1"/>
</dbReference>
<gene>
    <name evidence="2" type="ORF">EDB92DRAFT_1522990</name>
</gene>
<proteinExistence type="predicted"/>
<evidence type="ECO:0000313" key="3">
    <source>
        <dbReference type="Proteomes" id="UP001201163"/>
    </source>
</evidence>
<reference evidence="2" key="1">
    <citation type="submission" date="2022-01" db="EMBL/GenBank/DDBJ databases">
        <title>Comparative genomics reveals a dynamic genome evolution in the ectomycorrhizal milk-cap (Lactarius) mushrooms.</title>
        <authorList>
            <consortium name="DOE Joint Genome Institute"/>
            <person name="Lebreton A."/>
            <person name="Tang N."/>
            <person name="Kuo A."/>
            <person name="LaButti K."/>
            <person name="Drula E."/>
            <person name="Barry K."/>
            <person name="Clum A."/>
            <person name="Lipzen A."/>
            <person name="Mousain D."/>
            <person name="Ng V."/>
            <person name="Wang R."/>
            <person name="Wang X."/>
            <person name="Dai Y."/>
            <person name="Henrissat B."/>
            <person name="Grigoriev I.V."/>
            <person name="Guerin-Laguette A."/>
            <person name="Yu F."/>
            <person name="Martin F.M."/>
        </authorList>
    </citation>
    <scope>NUCLEOTIDE SEQUENCE</scope>
    <source>
        <strain evidence="2">QP</strain>
    </source>
</reference>
<dbReference type="Gene3D" id="3.30.710.10">
    <property type="entry name" value="Potassium Channel Kv1.1, Chain A"/>
    <property type="match status" value="1"/>
</dbReference>
<sequence>MNFSNFVEIMSLQATKCTSCSTRQCTDKLRLFDCLERHVRGQIEQMHDELLSLFDGLGDATGPQPSCGQPRDFGAPFDRRDSDVTIRSCDRVDFQVHKAVLGIASAAFQDMFTAPEPSPYGQGQVKQVIDLTEDSKTLHRLLSMIYPMNPIVPDTLEDALSLLSACQKYQMDSTATRVRALICARTPPLFTSENCFRAYGIASRCHLEEEALLSARLTLECPLTFEACGEDLRFISGADLFQLFGYRNECIKVAEDCIEKTNHWLSPVLSTGSTGLGYIVDRATEERLPVSKWWRRHFLRRIALRPSPKTITDRLASKNALSWHRYKSACTSCRRPDKTGIGDTICAALEAKLSAVIEQVRLDVRT</sequence>
<dbReference type="CDD" id="cd18186">
    <property type="entry name" value="BTB_POZ_ZBTB_KLHL-like"/>
    <property type="match status" value="1"/>
</dbReference>
<accession>A0AAD4LRQ8</accession>
<name>A0AAD4LRQ8_9AGAM</name>